<organism evidence="1 2">
    <name type="scientific">Kouleothrix aurantiaca</name>
    <dbReference type="NCBI Taxonomy" id="186479"/>
    <lineage>
        <taxon>Bacteria</taxon>
        <taxon>Bacillati</taxon>
        <taxon>Chloroflexota</taxon>
        <taxon>Chloroflexia</taxon>
        <taxon>Chloroflexales</taxon>
        <taxon>Roseiflexineae</taxon>
        <taxon>Roseiflexaceae</taxon>
        <taxon>Kouleothrix</taxon>
    </lineage>
</organism>
<evidence type="ECO:0000313" key="1">
    <source>
        <dbReference type="EMBL" id="KPV48206.1"/>
    </source>
</evidence>
<sequence>MKRIAYASPLNPAPSGISDYSEELLPYLAQYAEVVAYVDDGLKPANEALLRHIEVRPLGQLERDQRRRRFDAVLYHMGNSPVHAQIWRAMQRVPGVLVLHEFVLHHF</sequence>
<accession>A0A0P9EV31</accession>
<dbReference type="GO" id="GO:0016740">
    <property type="term" value="F:transferase activity"/>
    <property type="evidence" value="ECO:0007669"/>
    <property type="project" value="UniProtKB-KW"/>
</dbReference>
<protein>
    <submittedName>
        <fullName evidence="1">Glycosyl transferase family 1</fullName>
    </submittedName>
</protein>
<feature type="non-terminal residue" evidence="1">
    <location>
        <position position="107"/>
    </location>
</feature>
<dbReference type="SUPFAM" id="SSF53756">
    <property type="entry name" value="UDP-Glycosyltransferase/glycogen phosphorylase"/>
    <property type="match status" value="1"/>
</dbReference>
<proteinExistence type="predicted"/>
<dbReference type="Proteomes" id="UP000050509">
    <property type="component" value="Unassembled WGS sequence"/>
</dbReference>
<gene>
    <name evidence="1" type="ORF">SE17_39325</name>
</gene>
<dbReference type="EMBL" id="LJCR01002845">
    <property type="protein sequence ID" value="KPV48206.1"/>
    <property type="molecule type" value="Genomic_DNA"/>
</dbReference>
<evidence type="ECO:0000313" key="2">
    <source>
        <dbReference type="Proteomes" id="UP000050509"/>
    </source>
</evidence>
<name>A0A0P9EV31_9CHLR</name>
<keyword evidence="1" id="KW-0808">Transferase</keyword>
<comment type="caution">
    <text evidence="1">The sequence shown here is derived from an EMBL/GenBank/DDBJ whole genome shotgun (WGS) entry which is preliminary data.</text>
</comment>
<dbReference type="AlphaFoldDB" id="A0A0P9EV31"/>
<keyword evidence="2" id="KW-1185">Reference proteome</keyword>
<reference evidence="1 2" key="1">
    <citation type="submission" date="2015-09" db="EMBL/GenBank/DDBJ databases">
        <title>Draft genome sequence of Kouleothrix aurantiaca JCM 19913.</title>
        <authorList>
            <person name="Hemp J."/>
        </authorList>
    </citation>
    <scope>NUCLEOTIDE SEQUENCE [LARGE SCALE GENOMIC DNA]</scope>
    <source>
        <strain evidence="1 2">COM-B</strain>
    </source>
</reference>